<feature type="compositionally biased region" description="Gly residues" evidence="1">
    <location>
        <begin position="1"/>
        <end position="11"/>
    </location>
</feature>
<feature type="region of interest" description="Disordered" evidence="1">
    <location>
        <begin position="1"/>
        <end position="60"/>
    </location>
</feature>
<gene>
    <name evidence="2" type="ORF">C1I89_23865</name>
</gene>
<evidence type="ECO:0000256" key="1">
    <source>
        <dbReference type="SAM" id="MobiDB-lite"/>
    </source>
</evidence>
<sequence>MVPTEGGGGQATPGSDVPAGQNDGGVSINVSEGGDPGATPAAPPEEGALAAADAPPSEGGSVRALVLHDSIYGKCGEVRDFDAALVAALKDAGYIDPHPNAVAFAGG</sequence>
<comment type="caution">
    <text evidence="2">The sequence shown here is derived from an EMBL/GenBank/DDBJ whole genome shotgun (WGS) entry which is preliminary data.</text>
</comment>
<keyword evidence="3" id="KW-1185">Reference proteome</keyword>
<dbReference type="EMBL" id="POQS01000006">
    <property type="protein sequence ID" value="PND31843.1"/>
    <property type="molecule type" value="Genomic_DNA"/>
</dbReference>
<dbReference type="Proteomes" id="UP000235994">
    <property type="component" value="Unassembled WGS sequence"/>
</dbReference>
<evidence type="ECO:0000313" key="2">
    <source>
        <dbReference type="EMBL" id="PND31843.1"/>
    </source>
</evidence>
<dbReference type="AlphaFoldDB" id="A0A2N8KEH6"/>
<proteinExistence type="predicted"/>
<organism evidence="2 3">
    <name type="scientific">Achromobacter pulmonis</name>
    <dbReference type="NCBI Taxonomy" id="1389932"/>
    <lineage>
        <taxon>Bacteria</taxon>
        <taxon>Pseudomonadati</taxon>
        <taxon>Pseudomonadota</taxon>
        <taxon>Betaproteobacteria</taxon>
        <taxon>Burkholderiales</taxon>
        <taxon>Alcaligenaceae</taxon>
        <taxon>Achromobacter</taxon>
    </lineage>
</organism>
<evidence type="ECO:0000313" key="3">
    <source>
        <dbReference type="Proteomes" id="UP000235994"/>
    </source>
</evidence>
<protein>
    <submittedName>
        <fullName evidence="2">Uncharacterized protein</fullName>
    </submittedName>
</protein>
<feature type="compositionally biased region" description="Low complexity" evidence="1">
    <location>
        <begin position="37"/>
        <end position="59"/>
    </location>
</feature>
<name>A0A2N8KEH6_9BURK</name>
<accession>A0A2N8KEH6</accession>
<reference evidence="2 3" key="1">
    <citation type="submission" date="2018-01" db="EMBL/GenBank/DDBJ databases">
        <title>The draft genome of an aniline degradation strain ANB-1.</title>
        <authorList>
            <person name="Zhang L."/>
            <person name="Jiang J."/>
        </authorList>
    </citation>
    <scope>NUCLEOTIDE SEQUENCE [LARGE SCALE GENOMIC DNA]</scope>
    <source>
        <strain evidence="2 3">ANB-1</strain>
    </source>
</reference>